<reference evidence="1 2" key="1">
    <citation type="submission" date="2023-07" db="EMBL/GenBank/DDBJ databases">
        <authorList>
            <person name="Peeters C."/>
        </authorList>
    </citation>
    <scope>NUCLEOTIDE SEQUENCE [LARGE SCALE GENOMIC DNA]</scope>
    <source>
        <strain evidence="1 2">LMG 18091</strain>
    </source>
</reference>
<dbReference type="AlphaFoldDB" id="A0AAD2AS12"/>
<gene>
    <name evidence="1" type="ORF">LMG18091_01014</name>
</gene>
<evidence type="ECO:0000313" key="2">
    <source>
        <dbReference type="Proteomes" id="UP001189915"/>
    </source>
</evidence>
<accession>A0AAD2AS12</accession>
<sequence>MPTIAQRCARRLPFGWTVEKTGVVANRTAMIVMVPALAVDGDFVARRPVTPLIALRSVLADTLPARLAFGLIPTRAFDPSTGSVVSALTDGELSTSHAWLNNPTAKGLSQSPRKWGVLRYVPLTVSDCRRRNSLLAQVVVGCAALGAPKCGAFATCAEQAGVAALQRFRAPSPGGHSFLNSDPGARSRCTPIWPRLRRWHRRLTPLPATELNALNQMLDESGWGKQAVPGRSFFVLALNAPQERSANATPPIA</sequence>
<evidence type="ECO:0000313" key="1">
    <source>
        <dbReference type="EMBL" id="CAJ0688834.1"/>
    </source>
</evidence>
<keyword evidence="2" id="KW-1185">Reference proteome</keyword>
<dbReference type="EMBL" id="CATWAF010000001">
    <property type="protein sequence ID" value="CAJ0688834.1"/>
    <property type="molecule type" value="Genomic_DNA"/>
</dbReference>
<dbReference type="Proteomes" id="UP001189915">
    <property type="component" value="Unassembled WGS sequence"/>
</dbReference>
<comment type="caution">
    <text evidence="1">The sequence shown here is derived from an EMBL/GenBank/DDBJ whole genome shotgun (WGS) entry which is preliminary data.</text>
</comment>
<name>A0AAD2AS12_9RALS</name>
<organism evidence="1 2">
    <name type="scientific">Ralstonia wenshanensis</name>
    <dbReference type="NCBI Taxonomy" id="2842456"/>
    <lineage>
        <taxon>Bacteria</taxon>
        <taxon>Pseudomonadati</taxon>
        <taxon>Pseudomonadota</taxon>
        <taxon>Betaproteobacteria</taxon>
        <taxon>Burkholderiales</taxon>
        <taxon>Burkholderiaceae</taxon>
        <taxon>Ralstonia</taxon>
    </lineage>
</organism>
<protein>
    <submittedName>
        <fullName evidence="1">Uncharacterized protein</fullName>
    </submittedName>
</protein>
<proteinExistence type="predicted"/>